<protein>
    <submittedName>
        <fullName evidence="2">Uncharacterized protein</fullName>
    </submittedName>
</protein>
<sequence length="194" mass="21660">MKFELGLSFLFVPFVLAAPSPDHSRRAFTLETLTGPNGPQMYFKFTAIGGSIFANKPNDDARCERGAKQDYATFTLKSDELFLYSKGRRRQQVYGTNGECKSAEHEERYLLTKSVTDGYSVVLGALGYITDGEEAPEGSTLKGWAIDRTTNEVRLNGKRFRGWTNVTTGTPDDIYQMYISEIDDLPRDTRLGAG</sequence>
<keyword evidence="1" id="KW-0732">Signal</keyword>
<reference evidence="2 3" key="2">
    <citation type="submission" date="2021-10" db="EMBL/GenBank/DDBJ databases">
        <authorList>
            <person name="Piombo E."/>
        </authorList>
    </citation>
    <scope>NUCLEOTIDE SEQUENCE [LARGE SCALE GENOMIC DNA]</scope>
</reference>
<gene>
    <name evidence="2" type="ORF">CSOL1703_00018332</name>
</gene>
<name>A0A9N9ZFG9_9HYPO</name>
<comment type="caution">
    <text evidence="2">The sequence shown here is derived from an EMBL/GenBank/DDBJ whole genome shotgun (WGS) entry which is preliminary data.</text>
</comment>
<dbReference type="AlphaFoldDB" id="A0A9N9ZFG9"/>
<dbReference type="EMBL" id="CABFOC020000049">
    <property type="protein sequence ID" value="CAH0054418.1"/>
    <property type="molecule type" value="Genomic_DNA"/>
</dbReference>
<evidence type="ECO:0000313" key="2">
    <source>
        <dbReference type="EMBL" id="CAH0054418.1"/>
    </source>
</evidence>
<reference evidence="3" key="1">
    <citation type="submission" date="2019-06" db="EMBL/GenBank/DDBJ databases">
        <authorList>
            <person name="Broberg M."/>
        </authorList>
    </citation>
    <scope>NUCLEOTIDE SEQUENCE [LARGE SCALE GENOMIC DNA]</scope>
</reference>
<feature type="signal peptide" evidence="1">
    <location>
        <begin position="1"/>
        <end position="17"/>
    </location>
</feature>
<organism evidence="2 3">
    <name type="scientific">Clonostachys solani</name>
    <dbReference type="NCBI Taxonomy" id="160281"/>
    <lineage>
        <taxon>Eukaryota</taxon>
        <taxon>Fungi</taxon>
        <taxon>Dikarya</taxon>
        <taxon>Ascomycota</taxon>
        <taxon>Pezizomycotina</taxon>
        <taxon>Sordariomycetes</taxon>
        <taxon>Hypocreomycetidae</taxon>
        <taxon>Hypocreales</taxon>
        <taxon>Bionectriaceae</taxon>
        <taxon>Clonostachys</taxon>
    </lineage>
</organism>
<accession>A0A9N9ZFG9</accession>
<evidence type="ECO:0000313" key="3">
    <source>
        <dbReference type="Proteomes" id="UP000775872"/>
    </source>
</evidence>
<keyword evidence="3" id="KW-1185">Reference proteome</keyword>
<dbReference type="Proteomes" id="UP000775872">
    <property type="component" value="Unassembled WGS sequence"/>
</dbReference>
<dbReference type="OrthoDB" id="4093325at2759"/>
<feature type="chain" id="PRO_5040452079" evidence="1">
    <location>
        <begin position="18"/>
        <end position="194"/>
    </location>
</feature>
<evidence type="ECO:0000256" key="1">
    <source>
        <dbReference type="SAM" id="SignalP"/>
    </source>
</evidence>
<feature type="non-terminal residue" evidence="2">
    <location>
        <position position="194"/>
    </location>
</feature>
<proteinExistence type="predicted"/>